<dbReference type="InterPro" id="IPR043147">
    <property type="entry name" value="Penicillin_amidase_A-knob"/>
</dbReference>
<evidence type="ECO:0000256" key="3">
    <source>
        <dbReference type="ARBA" id="ARBA00023145"/>
    </source>
</evidence>
<dbReference type="Gene3D" id="3.60.20.10">
    <property type="entry name" value="Glutamine Phosphoribosylpyrophosphate, subunit 1, domain 1"/>
    <property type="match status" value="1"/>
</dbReference>
<dbReference type="InterPro" id="IPR014395">
    <property type="entry name" value="Pen/GL7ACA/AHL_acylase"/>
</dbReference>
<evidence type="ECO:0000256" key="2">
    <source>
        <dbReference type="ARBA" id="ARBA00022801"/>
    </source>
</evidence>
<dbReference type="InterPro" id="IPR043146">
    <property type="entry name" value="Penicillin_amidase_N_B-knob"/>
</dbReference>
<dbReference type="Gene3D" id="1.10.439.10">
    <property type="entry name" value="Penicillin Amidohydrolase, domain 1"/>
    <property type="match status" value="1"/>
</dbReference>
<keyword evidence="3" id="KW-0865">Zymogen</keyword>
<dbReference type="PIRSF" id="PIRSF001227">
    <property type="entry name" value="Pen_acylase"/>
    <property type="match status" value="1"/>
</dbReference>
<evidence type="ECO:0000313" key="5">
    <source>
        <dbReference type="Proteomes" id="UP000677804"/>
    </source>
</evidence>
<dbReference type="Gene3D" id="1.10.1400.10">
    <property type="match status" value="1"/>
</dbReference>
<dbReference type="InterPro" id="IPR029055">
    <property type="entry name" value="Ntn_hydrolases_N"/>
</dbReference>
<comment type="similarity">
    <text evidence="1">Belongs to the peptidase S45 family.</text>
</comment>
<keyword evidence="5" id="KW-1185">Reference proteome</keyword>
<dbReference type="Gene3D" id="2.30.120.10">
    <property type="match status" value="1"/>
</dbReference>
<dbReference type="Pfam" id="PF01804">
    <property type="entry name" value="Penicil_amidase"/>
    <property type="match status" value="1"/>
</dbReference>
<keyword evidence="2" id="KW-0378">Hydrolase</keyword>
<dbReference type="PANTHER" id="PTHR34218">
    <property type="entry name" value="PEPTIDASE S45 PENICILLIN AMIDASE"/>
    <property type="match status" value="1"/>
</dbReference>
<dbReference type="SUPFAM" id="SSF56235">
    <property type="entry name" value="N-terminal nucleophile aminohydrolases (Ntn hydrolases)"/>
    <property type="match status" value="1"/>
</dbReference>
<name>A0ABX8D7J1_9CELL</name>
<organism evidence="4 5">
    <name type="scientific">Cellulomonas wangleii</name>
    <dbReference type="NCBI Taxonomy" id="2816956"/>
    <lineage>
        <taxon>Bacteria</taxon>
        <taxon>Bacillati</taxon>
        <taxon>Actinomycetota</taxon>
        <taxon>Actinomycetes</taxon>
        <taxon>Micrococcales</taxon>
        <taxon>Cellulomonadaceae</taxon>
        <taxon>Cellulomonas</taxon>
    </lineage>
</organism>
<dbReference type="RefSeq" id="WP_207342343.1">
    <property type="nucleotide sequence ID" value="NZ_CP074405.1"/>
</dbReference>
<dbReference type="CDD" id="cd03747">
    <property type="entry name" value="Ntn_PGA_like"/>
    <property type="match status" value="1"/>
</dbReference>
<dbReference type="EMBL" id="CP074405">
    <property type="protein sequence ID" value="QVI63151.1"/>
    <property type="molecule type" value="Genomic_DNA"/>
</dbReference>
<gene>
    <name evidence="4" type="ORF">KG103_04370</name>
</gene>
<reference evidence="4 5" key="1">
    <citation type="submission" date="2021-05" db="EMBL/GenBank/DDBJ databases">
        <title>Novel species in genus Cellulomonas.</title>
        <authorList>
            <person name="Zhang G."/>
        </authorList>
    </citation>
    <scope>NUCLEOTIDE SEQUENCE [LARGE SCALE GENOMIC DNA]</scope>
    <source>
        <strain evidence="5">zg-ZUI222</strain>
    </source>
</reference>
<evidence type="ECO:0000256" key="1">
    <source>
        <dbReference type="ARBA" id="ARBA00006586"/>
    </source>
</evidence>
<dbReference type="PANTHER" id="PTHR34218:SF4">
    <property type="entry name" value="ACYL-HOMOSERINE LACTONE ACYLASE QUIP"/>
    <property type="match status" value="1"/>
</dbReference>
<proteinExistence type="inferred from homology"/>
<dbReference type="InterPro" id="IPR023343">
    <property type="entry name" value="Penicillin_amidase_dom1"/>
</dbReference>
<accession>A0ABX8D7J1</accession>
<evidence type="ECO:0000313" key="4">
    <source>
        <dbReference type="EMBL" id="QVI63151.1"/>
    </source>
</evidence>
<dbReference type="InterPro" id="IPR002692">
    <property type="entry name" value="S45"/>
</dbReference>
<sequence length="861" mass="92210">MPRPRRPRRTALVVVAVLVVLALLVSLLVTALVLRRPLPDAQGSQTLPGLGAEVEVTRDARGVPTIVAETPADLFMAQGYVSAQDRFFEMDYRRHVTAGRLSELVGQDEDALAADRMVRTLGWRRVAEQEWGLLSQEARDHLQAYADGVNAYLQDRDPGSIAMEYTVLGLRVPQQAPEPWEPVDSLAWLKALAWDLRSNYDRELSRASTYQFVPDVARVEELFPPYPQDRNLPIVSAADAAAPADAATVSAGVDLGPDLTGTDLQAALASADRALAAVPRLVGEGEGVGSNSWVVGGAHTTSGKPILANDPHLGLSAPGTLSQVGLRCAEVDDACPFDVTGFAFAGLPGVVIGHNGELAWGLTNMGADVTDFFLERIDRNDVRVDGTHEPLEVRMETIEVAGGDDVEHAVRSTRHGPIISDVLPVDDATRGPLPQDAPGNRFAVSLAWTALEPGRTVEAFFELMTARDADDVSAAAAKFDVPAQNIVFATTDGHIGYQAPGRIPVRATVEGPFPSDGTWPRPGWDSRYDWQGWVDPAELPRVLDPAEGFVVAANQAVAPAGVGPFLMDDADYGYRSQRIRDVLAARIAAGQPVDVASTADLQTDRYSPYAEALLPALLEVEVPDAFDRAGQDLLREWDLTMEADSSAAMYFAAVWAEVLELTFADDLPEGHAPTGDSRWLEVVRTMLQNPTSPWWDDRTTPGVIEGRDDVLARAMVSARHALTAQIGGRTDDWAWGLLHVAAPEHPVLGGAGSSAAVRRLVNPAPQGVGGGASLVDATGWDASSGSYAVTSAPAMRMVVDLGDLDSSTWVNLTGTSGHPASVHYDDQLEAWAQGRQFPWPFSAAAVQADAVDRQTLVPPEG</sequence>
<dbReference type="Proteomes" id="UP000677804">
    <property type="component" value="Chromosome"/>
</dbReference>
<protein>
    <submittedName>
        <fullName evidence="4">Penicillin acylase family protein</fullName>
    </submittedName>
</protein>